<evidence type="ECO:0000259" key="3">
    <source>
        <dbReference type="PROSITE" id="PS50175"/>
    </source>
</evidence>
<feature type="compositionally biased region" description="Basic and acidic residues" evidence="2">
    <location>
        <begin position="538"/>
        <end position="549"/>
    </location>
</feature>
<dbReference type="InterPro" id="IPR021109">
    <property type="entry name" value="Peptidase_aspartic_dom_sf"/>
</dbReference>
<evidence type="ECO:0000256" key="2">
    <source>
        <dbReference type="SAM" id="MobiDB-lite"/>
    </source>
</evidence>
<dbReference type="GO" id="GO:0006508">
    <property type="term" value="P:proteolysis"/>
    <property type="evidence" value="ECO:0007669"/>
    <property type="project" value="InterPro"/>
</dbReference>
<dbReference type="AlphaFoldDB" id="A0A0N4XE05"/>
<dbReference type="InterPro" id="IPR001995">
    <property type="entry name" value="Peptidase_A2_cat"/>
</dbReference>
<dbReference type="InterPro" id="IPR055510">
    <property type="entry name" value="DUF7083"/>
</dbReference>
<accession>A0A0N4XE05</accession>
<sequence>MDPANLLSVLKELMEDQRNQQREMMKLLLDRSEAGSGDRFAPEERPNVMAAISNRIEKFVFDPEKEMACSRWYARYKDIFTEEARQLPEGAKVRIICEKLDVVTFEKYQRHVLPKDVSDISFEETIETLKKLFNFKASEFTTKYQCLKLEKSVVEDYLTYTDRVNEFCEKAKLHTLDSDGIKCLLWIFGLKSPTEAEIRQKLISVLDREYKAGRKISLHQLYQECENFLSLKRDCEAIAGNPKAVDAVVKDDRKPIDQCKKKLWFCKKCNRSGHREKFCDAISNASANVNTTRMYITATVNGYPVEFLLDTGSDITLLNHDAWKKMGSPKLEKANITVRNASGDVMKILGKLKCSIEMKGRKSERYAYITPYNSLMGLEWIRSNDEMMHHMSMMVAGITVKHSFNVKKKFERKYHSCIDEKTPPPIAEDPHAQMRRRNTEEQFNRRHGAKRRLFAFGEAVYVKQWKQAQFTWEKGTVKRRLGSVNYEVEVNGKIVKKHANQLARRYDEVASKGGASLKTWLDLLKVRENSKNNPSEGTTDHATDDEKSQRKINQRARSPLGQRPLRRSSRTRRPTDRYRPHFV</sequence>
<dbReference type="EMBL" id="UYSL01000410">
    <property type="protein sequence ID" value="VDL63729.1"/>
    <property type="molecule type" value="Genomic_DNA"/>
</dbReference>
<dbReference type="GO" id="GO:0004190">
    <property type="term" value="F:aspartic-type endopeptidase activity"/>
    <property type="evidence" value="ECO:0007669"/>
    <property type="project" value="InterPro"/>
</dbReference>
<dbReference type="PANTHER" id="PTHR36943:SF1">
    <property type="entry name" value="CCHC-TYPE DOMAIN-CONTAINING PROTEIN"/>
    <property type="match status" value="1"/>
</dbReference>
<dbReference type="PROSITE" id="PS50175">
    <property type="entry name" value="ASP_PROT_RETROV"/>
    <property type="match status" value="1"/>
</dbReference>
<dbReference type="Pfam" id="PF23309">
    <property type="entry name" value="DUF7083"/>
    <property type="match status" value="1"/>
</dbReference>
<feature type="domain" description="Peptidase A2" evidence="3">
    <location>
        <begin position="305"/>
        <end position="343"/>
    </location>
</feature>
<dbReference type="OMA" id="GHREKFC"/>
<keyword evidence="1" id="KW-0378">Hydrolase</keyword>
<gene>
    <name evidence="4" type="ORF">NBR_LOCUS758</name>
</gene>
<evidence type="ECO:0000256" key="1">
    <source>
        <dbReference type="ARBA" id="ARBA00022801"/>
    </source>
</evidence>
<dbReference type="WBParaSite" id="NBR_0000075701-mRNA-1">
    <property type="protein sequence ID" value="NBR_0000075701-mRNA-1"/>
    <property type="gene ID" value="NBR_0000075701"/>
</dbReference>
<feature type="region of interest" description="Disordered" evidence="2">
    <location>
        <begin position="528"/>
        <end position="583"/>
    </location>
</feature>
<evidence type="ECO:0000313" key="5">
    <source>
        <dbReference type="Proteomes" id="UP000271162"/>
    </source>
</evidence>
<reference evidence="6" key="1">
    <citation type="submission" date="2017-02" db="UniProtKB">
        <authorList>
            <consortium name="WormBaseParasite"/>
        </authorList>
    </citation>
    <scope>IDENTIFICATION</scope>
</reference>
<reference evidence="4 5" key="2">
    <citation type="submission" date="2018-11" db="EMBL/GenBank/DDBJ databases">
        <authorList>
            <consortium name="Pathogen Informatics"/>
        </authorList>
    </citation>
    <scope>NUCLEOTIDE SEQUENCE [LARGE SCALE GENOMIC DNA]</scope>
</reference>
<protein>
    <submittedName>
        <fullName evidence="6">Peptidase A2 domain-containing protein</fullName>
    </submittedName>
</protein>
<evidence type="ECO:0000313" key="6">
    <source>
        <dbReference type="WBParaSite" id="NBR_0000075701-mRNA-1"/>
    </source>
</evidence>
<dbReference type="PANTHER" id="PTHR36943">
    <property type="entry name" value="CCHC-TYPE DOMAIN-CONTAINING PROTEIN"/>
    <property type="match status" value="1"/>
</dbReference>
<dbReference type="PROSITE" id="PS00141">
    <property type="entry name" value="ASP_PROTEASE"/>
    <property type="match status" value="1"/>
</dbReference>
<dbReference type="Proteomes" id="UP000271162">
    <property type="component" value="Unassembled WGS sequence"/>
</dbReference>
<dbReference type="SUPFAM" id="SSF50630">
    <property type="entry name" value="Acid proteases"/>
    <property type="match status" value="1"/>
</dbReference>
<dbReference type="Gene3D" id="2.40.70.10">
    <property type="entry name" value="Acid Proteases"/>
    <property type="match status" value="1"/>
</dbReference>
<dbReference type="Pfam" id="PF13975">
    <property type="entry name" value="gag-asp_proteas"/>
    <property type="match status" value="1"/>
</dbReference>
<evidence type="ECO:0000313" key="4">
    <source>
        <dbReference type="EMBL" id="VDL63729.1"/>
    </source>
</evidence>
<proteinExistence type="predicted"/>
<feature type="compositionally biased region" description="Basic and acidic residues" evidence="2">
    <location>
        <begin position="573"/>
        <end position="583"/>
    </location>
</feature>
<organism evidence="6">
    <name type="scientific">Nippostrongylus brasiliensis</name>
    <name type="common">Rat hookworm</name>
    <dbReference type="NCBI Taxonomy" id="27835"/>
    <lineage>
        <taxon>Eukaryota</taxon>
        <taxon>Metazoa</taxon>
        <taxon>Ecdysozoa</taxon>
        <taxon>Nematoda</taxon>
        <taxon>Chromadorea</taxon>
        <taxon>Rhabditida</taxon>
        <taxon>Rhabditina</taxon>
        <taxon>Rhabditomorpha</taxon>
        <taxon>Strongyloidea</taxon>
        <taxon>Heligmosomidae</taxon>
        <taxon>Nippostrongylus</taxon>
    </lineage>
</organism>
<keyword evidence="5" id="KW-1185">Reference proteome</keyword>
<name>A0A0N4XE05_NIPBR</name>
<dbReference type="InterPro" id="IPR001969">
    <property type="entry name" value="Aspartic_peptidase_AS"/>
</dbReference>